<keyword evidence="2" id="KW-0560">Oxidoreductase</keyword>
<reference evidence="4" key="2">
    <citation type="submission" date="2023-01" db="EMBL/GenBank/DDBJ databases">
        <authorList>
            <person name="Petersen C."/>
        </authorList>
    </citation>
    <scope>NUCLEOTIDE SEQUENCE</scope>
    <source>
        <strain evidence="4">IBT 15450</strain>
    </source>
</reference>
<dbReference type="InterPro" id="IPR011032">
    <property type="entry name" value="GroES-like_sf"/>
</dbReference>
<dbReference type="InterPro" id="IPR020843">
    <property type="entry name" value="ER"/>
</dbReference>
<dbReference type="GO" id="GO:0016651">
    <property type="term" value="F:oxidoreductase activity, acting on NAD(P)H"/>
    <property type="evidence" value="ECO:0007669"/>
    <property type="project" value="InterPro"/>
</dbReference>
<name>A0AAD6HYH8_PENCN</name>
<dbReference type="EMBL" id="JAQJZL010000016">
    <property type="protein sequence ID" value="KAJ6022818.1"/>
    <property type="molecule type" value="Genomic_DNA"/>
</dbReference>
<sequence length="280" mass="29285">MHLVLGMDIAGEIVNAGSSTLYHKGDRVLAPGVVGWSDSCSFQTHALISEPNLAKIPENINFEGAATIPFSLATAACSLFVSLGINYEKPVTEAIPILIWGATGNVGSFAVQLAKLSGFQPIVAVVSSPTKISQAAALGADVVADSQDPDLVSKIQAAAPGLHYILDTVVTSETVQTAIQCLAQQSGIIATAIAYAGLVPQAVTVAPIFSGSIFGKTLKGEEDKVGAQVGQWLWQQLPIWLQSGAIRPLDYEVIGDLASIPVGLKRLEEHNAPRKLVVVP</sequence>
<comment type="similarity">
    <text evidence="1">Belongs to the zinc-containing alcohol dehydrogenase family.</text>
</comment>
<dbReference type="Pfam" id="PF00107">
    <property type="entry name" value="ADH_zinc_N"/>
    <property type="match status" value="1"/>
</dbReference>
<evidence type="ECO:0000256" key="2">
    <source>
        <dbReference type="ARBA" id="ARBA00023002"/>
    </source>
</evidence>
<accession>A0AAD6HYH8</accession>
<feature type="domain" description="Enoyl reductase (ER)" evidence="3">
    <location>
        <begin position="1"/>
        <end position="278"/>
    </location>
</feature>
<dbReference type="SMART" id="SM00829">
    <property type="entry name" value="PKS_ER"/>
    <property type="match status" value="1"/>
</dbReference>
<protein>
    <recommendedName>
        <fullName evidence="3">Enoyl reductase (ER) domain-containing protein</fullName>
    </recommendedName>
</protein>
<dbReference type="PANTHER" id="PTHR45348">
    <property type="entry name" value="HYPOTHETICAL OXIDOREDUCTASE (EUROFUNG)"/>
    <property type="match status" value="1"/>
</dbReference>
<dbReference type="SUPFAM" id="SSF51735">
    <property type="entry name" value="NAD(P)-binding Rossmann-fold domains"/>
    <property type="match status" value="1"/>
</dbReference>
<dbReference type="Gene3D" id="3.40.50.720">
    <property type="entry name" value="NAD(P)-binding Rossmann-like Domain"/>
    <property type="match status" value="1"/>
</dbReference>
<gene>
    <name evidence="4" type="ORF">N7460_013213</name>
</gene>
<dbReference type="InterPro" id="IPR047122">
    <property type="entry name" value="Trans-enoyl_RdTase-like"/>
</dbReference>
<evidence type="ECO:0000313" key="4">
    <source>
        <dbReference type="EMBL" id="KAJ6022818.1"/>
    </source>
</evidence>
<reference evidence="4" key="1">
    <citation type="journal article" date="2023" name="IMA Fungus">
        <title>Comparative genomic study of the Penicillium genus elucidates a diverse pangenome and 15 lateral gene transfer events.</title>
        <authorList>
            <person name="Petersen C."/>
            <person name="Sorensen T."/>
            <person name="Nielsen M.R."/>
            <person name="Sondergaard T.E."/>
            <person name="Sorensen J.L."/>
            <person name="Fitzpatrick D.A."/>
            <person name="Frisvad J.C."/>
            <person name="Nielsen K.L."/>
        </authorList>
    </citation>
    <scope>NUCLEOTIDE SEQUENCE</scope>
    <source>
        <strain evidence="4">IBT 15450</strain>
    </source>
</reference>
<organism evidence="4 5">
    <name type="scientific">Penicillium canescens</name>
    <dbReference type="NCBI Taxonomy" id="5083"/>
    <lineage>
        <taxon>Eukaryota</taxon>
        <taxon>Fungi</taxon>
        <taxon>Dikarya</taxon>
        <taxon>Ascomycota</taxon>
        <taxon>Pezizomycotina</taxon>
        <taxon>Eurotiomycetes</taxon>
        <taxon>Eurotiomycetidae</taxon>
        <taxon>Eurotiales</taxon>
        <taxon>Aspergillaceae</taxon>
        <taxon>Penicillium</taxon>
    </lineage>
</organism>
<evidence type="ECO:0000259" key="3">
    <source>
        <dbReference type="SMART" id="SM00829"/>
    </source>
</evidence>
<dbReference type="SUPFAM" id="SSF50129">
    <property type="entry name" value="GroES-like"/>
    <property type="match status" value="1"/>
</dbReference>
<dbReference type="Gene3D" id="3.90.180.10">
    <property type="entry name" value="Medium-chain alcohol dehydrogenases, catalytic domain"/>
    <property type="match status" value="1"/>
</dbReference>
<dbReference type="Proteomes" id="UP001219568">
    <property type="component" value="Unassembled WGS sequence"/>
</dbReference>
<keyword evidence="5" id="KW-1185">Reference proteome</keyword>
<dbReference type="AlphaFoldDB" id="A0AAD6HYH8"/>
<comment type="caution">
    <text evidence="4">The sequence shown here is derived from an EMBL/GenBank/DDBJ whole genome shotgun (WGS) entry which is preliminary data.</text>
</comment>
<dbReference type="InterPro" id="IPR013149">
    <property type="entry name" value="ADH-like_C"/>
</dbReference>
<dbReference type="PANTHER" id="PTHR45348:SF2">
    <property type="entry name" value="ZINC-TYPE ALCOHOL DEHYDROGENASE-LIKE PROTEIN C2E1P3.01"/>
    <property type="match status" value="1"/>
</dbReference>
<evidence type="ECO:0000313" key="5">
    <source>
        <dbReference type="Proteomes" id="UP001219568"/>
    </source>
</evidence>
<dbReference type="InterPro" id="IPR036291">
    <property type="entry name" value="NAD(P)-bd_dom_sf"/>
</dbReference>
<proteinExistence type="inferred from homology"/>
<evidence type="ECO:0000256" key="1">
    <source>
        <dbReference type="ARBA" id="ARBA00008072"/>
    </source>
</evidence>